<keyword evidence="9" id="KW-0539">Nucleus</keyword>
<comment type="subcellular location">
    <subcellularLocation>
        <location evidence="2">Cytoplasm</location>
    </subcellularLocation>
    <subcellularLocation>
        <location evidence="3">Nucleus</location>
        <location evidence="3">Nucleolus</location>
    </subcellularLocation>
</comment>
<dbReference type="GO" id="GO:0032040">
    <property type="term" value="C:small-subunit processome"/>
    <property type="evidence" value="ECO:0007669"/>
    <property type="project" value="TreeGrafter"/>
</dbReference>
<evidence type="ECO:0000256" key="10">
    <source>
        <dbReference type="PROSITE-ProRule" id="PRU00808"/>
    </source>
</evidence>
<dbReference type="InterPro" id="IPR015943">
    <property type="entry name" value="WD40/YVTN_repeat-like_dom_sf"/>
</dbReference>
<evidence type="ECO:0000256" key="3">
    <source>
        <dbReference type="ARBA" id="ARBA00004604"/>
    </source>
</evidence>
<dbReference type="GeneID" id="24107455"/>
<dbReference type="GO" id="GO:0006511">
    <property type="term" value="P:ubiquitin-dependent protein catabolic process"/>
    <property type="evidence" value="ECO:0007669"/>
    <property type="project" value="InterPro"/>
</dbReference>
<dbReference type="FunFam" id="3.60.20.10:FF:000028">
    <property type="entry name" value="Proteasome subunit alpha type"/>
    <property type="match status" value="1"/>
</dbReference>
<dbReference type="Pfam" id="PF00227">
    <property type="entry name" value="Proteasome"/>
    <property type="match status" value="1"/>
</dbReference>
<dbReference type="SMART" id="SM00948">
    <property type="entry name" value="Proteasome_A_N"/>
    <property type="match status" value="1"/>
</dbReference>
<evidence type="ECO:0000259" key="12">
    <source>
        <dbReference type="PROSITE" id="PS00388"/>
    </source>
</evidence>
<dbReference type="EMBL" id="DF238785">
    <property type="protein sequence ID" value="GAC94589.1"/>
    <property type="molecule type" value="Genomic_DNA"/>
</dbReference>
<feature type="region of interest" description="Disordered" evidence="11">
    <location>
        <begin position="14"/>
        <end position="49"/>
    </location>
</feature>
<evidence type="ECO:0000256" key="4">
    <source>
        <dbReference type="ARBA" id="ARBA00005264"/>
    </source>
</evidence>
<name>R9P0G4_PSEHS</name>
<feature type="compositionally biased region" description="Acidic residues" evidence="11">
    <location>
        <begin position="658"/>
        <end position="675"/>
    </location>
</feature>
<dbReference type="SUPFAM" id="SSF56235">
    <property type="entry name" value="N-terminal nucleophile aminohydrolases (Ntn hydrolases)"/>
    <property type="match status" value="1"/>
</dbReference>
<feature type="region of interest" description="Disordered" evidence="11">
    <location>
        <begin position="555"/>
        <end position="586"/>
    </location>
</feature>
<feature type="compositionally biased region" description="Low complexity" evidence="11">
    <location>
        <begin position="557"/>
        <end position="567"/>
    </location>
</feature>
<dbReference type="PROSITE" id="PS00388">
    <property type="entry name" value="PROTEASOME_ALPHA_1"/>
    <property type="match status" value="1"/>
</dbReference>
<feature type="region of interest" description="Disordered" evidence="11">
    <location>
        <begin position="616"/>
        <end position="799"/>
    </location>
</feature>
<keyword evidence="6" id="KW-0853">WD repeat</keyword>
<evidence type="ECO:0000256" key="7">
    <source>
        <dbReference type="ARBA" id="ARBA00022737"/>
    </source>
</evidence>
<accession>R9P0G4</accession>
<dbReference type="InterPro" id="IPR029055">
    <property type="entry name" value="Ntn_hydrolases_N"/>
</dbReference>
<dbReference type="InterPro" id="IPR036322">
    <property type="entry name" value="WD40_repeat_dom_sf"/>
</dbReference>
<feature type="compositionally biased region" description="Basic and acidic residues" evidence="11">
    <location>
        <begin position="623"/>
        <end position="633"/>
    </location>
</feature>
<dbReference type="eggNOG" id="KOG0181">
    <property type="taxonomic scope" value="Eukaryota"/>
</dbReference>
<evidence type="ECO:0000256" key="8">
    <source>
        <dbReference type="ARBA" id="ARBA00022942"/>
    </source>
</evidence>
<feature type="compositionally biased region" description="Basic and acidic residues" evidence="11">
    <location>
        <begin position="775"/>
        <end position="784"/>
    </location>
</feature>
<dbReference type="eggNOG" id="KOG2321">
    <property type="taxonomic scope" value="Eukaryota"/>
</dbReference>
<evidence type="ECO:0000256" key="6">
    <source>
        <dbReference type="ARBA" id="ARBA00022574"/>
    </source>
</evidence>
<dbReference type="Pfam" id="PF23097">
    <property type="entry name" value="NOL10_2nd"/>
    <property type="match status" value="1"/>
</dbReference>
<evidence type="ECO:0000256" key="11">
    <source>
        <dbReference type="SAM" id="MobiDB-lite"/>
    </source>
</evidence>
<dbReference type="InterPro" id="IPR056550">
    <property type="entry name" value="NOL10_2nd"/>
</dbReference>
<dbReference type="InterPro" id="IPR056551">
    <property type="entry name" value="Beta-prop_NOL10_N"/>
</dbReference>
<dbReference type="CDD" id="cd03750">
    <property type="entry name" value="proteasome_alpha_type_2"/>
    <property type="match status" value="1"/>
</dbReference>
<dbReference type="GO" id="GO:0019773">
    <property type="term" value="C:proteasome core complex, alpha-subunit complex"/>
    <property type="evidence" value="ECO:0007669"/>
    <property type="project" value="UniProtKB-UniRule"/>
</dbReference>
<dbReference type="Gene3D" id="2.130.10.10">
    <property type="entry name" value="YVTN repeat-like/Quinoprotein amine dehydrogenase"/>
    <property type="match status" value="1"/>
</dbReference>
<evidence type="ECO:0000313" key="13">
    <source>
        <dbReference type="EMBL" id="GAC94589.1"/>
    </source>
</evidence>
<dbReference type="InterPro" id="IPR001353">
    <property type="entry name" value="Proteasome_sua/b"/>
</dbReference>
<dbReference type="RefSeq" id="XP_012188176.1">
    <property type="nucleotide sequence ID" value="XM_012332786.1"/>
</dbReference>
<proteinExistence type="inferred from homology"/>
<keyword evidence="8 10" id="KW-0647">Proteasome</keyword>
<dbReference type="OrthoDB" id="273340at2759"/>
<dbReference type="GO" id="GO:0000462">
    <property type="term" value="P:maturation of SSU-rRNA from tricistronic rRNA transcript (SSU-rRNA, 5.8S rRNA, LSU-rRNA)"/>
    <property type="evidence" value="ECO:0007669"/>
    <property type="project" value="TreeGrafter"/>
</dbReference>
<keyword evidence="14" id="KW-1185">Reference proteome</keyword>
<dbReference type="STRING" id="1305764.R9P0G4"/>
<dbReference type="HOGENOM" id="CLU_009923_0_0_1"/>
<dbReference type="SUPFAM" id="SSF50978">
    <property type="entry name" value="WD40 repeat-like"/>
    <property type="match status" value="1"/>
</dbReference>
<dbReference type="GO" id="GO:0005737">
    <property type="term" value="C:cytoplasm"/>
    <property type="evidence" value="ECO:0007669"/>
    <property type="project" value="UniProtKB-SubCell"/>
</dbReference>
<dbReference type="InterPro" id="IPR012580">
    <property type="entry name" value="NUC153"/>
</dbReference>
<comment type="similarity">
    <text evidence="10">Belongs to the peptidase T1A family.</text>
</comment>
<dbReference type="Pfam" id="PF08159">
    <property type="entry name" value="NUC153"/>
    <property type="match status" value="1"/>
</dbReference>
<evidence type="ECO:0000256" key="5">
    <source>
        <dbReference type="ARBA" id="ARBA00022490"/>
    </source>
</evidence>
<dbReference type="PANTHER" id="PTHR14927">
    <property type="entry name" value="NUCLEOLAR PROTEIN 10"/>
    <property type="match status" value="1"/>
</dbReference>
<dbReference type="InterPro" id="IPR000426">
    <property type="entry name" value="Proteasome_asu_N"/>
</dbReference>
<comment type="similarity">
    <text evidence="4">Belongs to the WD repeat NOL10/ENP2 family.</text>
</comment>
<dbReference type="InterPro" id="IPR023332">
    <property type="entry name" value="Proteasome_alpha-type"/>
</dbReference>
<dbReference type="GO" id="GO:0030686">
    <property type="term" value="C:90S preribosome"/>
    <property type="evidence" value="ECO:0007669"/>
    <property type="project" value="TreeGrafter"/>
</dbReference>
<evidence type="ECO:0000256" key="2">
    <source>
        <dbReference type="ARBA" id="ARBA00004496"/>
    </source>
</evidence>
<dbReference type="PANTHER" id="PTHR14927:SF0">
    <property type="entry name" value="NUCLEOLAR PROTEIN 10"/>
    <property type="match status" value="1"/>
</dbReference>
<dbReference type="Proteomes" id="UP000014071">
    <property type="component" value="Unassembled WGS sequence"/>
</dbReference>
<dbReference type="InterPro" id="IPR040382">
    <property type="entry name" value="NOL10/Enp2"/>
</dbReference>
<keyword evidence="5" id="KW-0963">Cytoplasm</keyword>
<dbReference type="PROSITE" id="PS51475">
    <property type="entry name" value="PROTEASOME_ALPHA_2"/>
    <property type="match status" value="1"/>
</dbReference>
<sequence length="1041" mass="111658">MPAAVEPARVYTVSGGGAATSGAAGTSFNSSSLPDLLRKSGSSNKRKKRKTALKDEEILSRIELIQDFEFPEASNRLTATRDGQSIVATGTYKPQIRVWDCEQLSLKFERHTDAENVDFLMLSDDWTKSLHLQTDRTVQLQAQGGAHARVRIPKFGRALGYHFPSADAIVAAAGREVYRLNLDQGRFLAPFVLGGGDLGEPTGCNAIDVNPAHGLLCFGAEGTGVVEMWDPRMRKRAGVLSVATKTVLDAALIVARRNLPGVVGEADDSTATKEALSSLSVTALASAEDGLNLAVGTNTGHALLYDLRMDRPYQTKDQGFGLPIKKLMWPGDKAAATTGGVGPRTRSEAEGKVLSADAKVIKIWDKDSGDNLVSVTPPSAATDINDVAHYPGTGLLMAAVEGTQMAAWYVPALGPAPRWCSYIDTLTDEMDGVDSTGAGAGKGVYEDFKFVDRAELERLGMSHLVGTQLLRPYMHGYFIALALYERARLLNNPTAYADARERAIKAKLEKQAESRIRAIKNPKMDAGVRVNKELAEKVARQAELAAKKQAKRDAKAEAAASAATTEGEPAEEDAATTSKDKSTAPANLLSDSRFSQLFQDPAFQIDTGSREFAMLNPSTALKQTRDGPRKLTAVEDEENESDRESVDPDMEGSSSSASEDELGAGDSGDSSDEGDLGQYDPRARDASGKRPKNLNQAVERGSRRNGRASGARLVDDDDEEGGAGGRGNKKQSFEDRLKSTSRGSAGARRPRASDFMDGESAAGARSFTWTPSSASRRDDDDRKGGKGGGRKSKDGDETFGFSLTTFSPSGKLVQIEHALAAVSQGATSLGIKSPNAIVIATEKRAPSPLVDDSALERISIVCPNIGMVYSGMGPDFRVLVSAARKSAQTYWKTFGEYPPTRVLVQEIATLMQQATQRGGVRPFGVSLLVAGYDSARGPSLYQVDPSGSYFMWKASAIGKNMQNAKTFLEKRYNNDISQEDAIHTALLTLKEGFEGQMTEKTIEIGVISDGFTKKLGNGDVGDAIPVFRKLSEAEIKDYLAL</sequence>
<organism evidence="13 14">
    <name type="scientific">Pseudozyma hubeiensis (strain SY62)</name>
    <name type="common">Yeast</name>
    <dbReference type="NCBI Taxonomy" id="1305764"/>
    <lineage>
        <taxon>Eukaryota</taxon>
        <taxon>Fungi</taxon>
        <taxon>Dikarya</taxon>
        <taxon>Basidiomycota</taxon>
        <taxon>Ustilaginomycotina</taxon>
        <taxon>Ustilaginomycetes</taxon>
        <taxon>Ustilaginales</taxon>
        <taxon>Ustilaginaceae</taxon>
        <taxon>Pseudozyma</taxon>
    </lineage>
</organism>
<gene>
    <name evidence="13" type="ORF">PHSY_002162</name>
</gene>
<dbReference type="Pfam" id="PF10584">
    <property type="entry name" value="Proteasome_A_N"/>
    <property type="match status" value="1"/>
</dbReference>
<dbReference type="AlphaFoldDB" id="R9P0G4"/>
<evidence type="ECO:0000256" key="1">
    <source>
        <dbReference type="ARBA" id="ARBA00002000"/>
    </source>
</evidence>
<evidence type="ECO:0000256" key="9">
    <source>
        <dbReference type="ARBA" id="ARBA00023242"/>
    </source>
</evidence>
<evidence type="ECO:0000313" key="14">
    <source>
        <dbReference type="Proteomes" id="UP000014071"/>
    </source>
</evidence>
<feature type="domain" description="Proteasome alpha-type subunits" evidence="12">
    <location>
        <begin position="799"/>
        <end position="821"/>
    </location>
</feature>
<dbReference type="Gene3D" id="3.60.20.10">
    <property type="entry name" value="Glutamine Phosphoribosylpyrophosphate, subunit 1, domain 1"/>
    <property type="match status" value="1"/>
</dbReference>
<reference evidence="14" key="1">
    <citation type="journal article" date="2013" name="Genome Announc.">
        <title>Draft genome sequence of the basidiomycetous yeast-like fungus Pseudozyma hubeiensis SY62, which produces an abundant amount of the biosurfactant mannosylerythritol lipids.</title>
        <authorList>
            <person name="Konishi M."/>
            <person name="Hatada Y."/>
            <person name="Horiuchi J."/>
        </authorList>
    </citation>
    <scope>NUCLEOTIDE SEQUENCE [LARGE SCALE GENOMIC DNA]</scope>
    <source>
        <strain evidence="14">SY62</strain>
    </source>
</reference>
<protein>
    <recommendedName>
        <fullName evidence="12">Proteasome alpha-type subunits domain-containing protein</fullName>
    </recommendedName>
</protein>
<keyword evidence="7" id="KW-0677">Repeat</keyword>
<feature type="compositionally biased region" description="Low complexity" evidence="11">
    <location>
        <begin position="20"/>
        <end position="32"/>
    </location>
</feature>
<comment type="function">
    <text evidence="1">The proteasome is a multicatalytic proteinase complex which is characterized by its ability to cleave peptides with Arg, Phe, Tyr, Leu, and Glu adjacent to the leaving group at neutral or slightly basic pH. The proteasome has an ATP-dependent proteolytic activity.</text>
</comment>
<dbReference type="Pfam" id="PF23098">
    <property type="entry name" value="Beta-prop_NOL10_N"/>
    <property type="match status" value="1"/>
</dbReference>